<dbReference type="EMBL" id="BSKO01000001">
    <property type="protein sequence ID" value="GLO66139.1"/>
    <property type="molecule type" value="Genomic_DNA"/>
</dbReference>
<gene>
    <name evidence="1" type="ORF">MACH08_19230</name>
</gene>
<evidence type="ECO:0000313" key="1">
    <source>
        <dbReference type="EMBL" id="GLO66139.1"/>
    </source>
</evidence>
<organism evidence="1 2">
    <name type="scientific">Oceanobacillus kimchii</name>
    <dbReference type="NCBI Taxonomy" id="746691"/>
    <lineage>
        <taxon>Bacteria</taxon>
        <taxon>Bacillati</taxon>
        <taxon>Bacillota</taxon>
        <taxon>Bacilli</taxon>
        <taxon>Bacillales</taxon>
        <taxon>Bacillaceae</taxon>
        <taxon>Oceanobacillus</taxon>
    </lineage>
</organism>
<dbReference type="RefSeq" id="WP_317958022.1">
    <property type="nucleotide sequence ID" value="NZ_BSKO01000001.1"/>
</dbReference>
<comment type="caution">
    <text evidence="1">The sequence shown here is derived from an EMBL/GenBank/DDBJ whole genome shotgun (WGS) entry which is preliminary data.</text>
</comment>
<protein>
    <submittedName>
        <fullName evidence="1">Uncharacterized protein</fullName>
    </submittedName>
</protein>
<accession>A0ABQ5TKN3</accession>
<dbReference type="Proteomes" id="UP001275436">
    <property type="component" value="Unassembled WGS sequence"/>
</dbReference>
<keyword evidence="2" id="KW-1185">Reference proteome</keyword>
<evidence type="ECO:0000313" key="2">
    <source>
        <dbReference type="Proteomes" id="UP001275436"/>
    </source>
</evidence>
<proteinExistence type="predicted"/>
<sequence>MDNVILARYRNTDYTVKCEINGNMKKYTWKGSNGKKVDKKLVPQELVDWLNMNTLCFTKGKLVIEGTDESVKRIKDEMSDQEEYEKNTHSREEIVEALKGHHKSLEKFLDGITVDDEKRFVTDIAVELKDDLTGATQTRVAEFAGTDKDILFD</sequence>
<reference evidence="1 2" key="1">
    <citation type="submission" date="2023-02" db="EMBL/GenBank/DDBJ databases">
        <title>Oceanobacillus kimchii IFOP_LL358 isolated form Alexandrium catenella lab strain.</title>
        <authorList>
            <person name="Gajardo G."/>
            <person name="Ueki S."/>
            <person name="Maruyama F."/>
        </authorList>
    </citation>
    <scope>NUCLEOTIDE SEQUENCE [LARGE SCALE GENOMIC DNA]</scope>
    <source>
        <strain evidence="1 2">IFOP_LL358</strain>
    </source>
</reference>
<name>A0ABQ5TKN3_9BACI</name>